<dbReference type="STRING" id="313367.JSE7799_02795"/>
<accession>A0A0M7BFH4</accession>
<keyword evidence="2" id="KW-1185">Reference proteome</keyword>
<evidence type="ECO:0000313" key="2">
    <source>
        <dbReference type="Proteomes" id="UP000049455"/>
    </source>
</evidence>
<gene>
    <name evidence="1" type="ORF">JSE7799_02795</name>
</gene>
<dbReference type="InterPro" id="IPR010865">
    <property type="entry name" value="DUF1499"/>
</dbReference>
<sequence>MQRYDRRMIRRIVLTGALGLLVAAAAGAIYVRTSPMDAAAWHVDPETAAPKGSLNEYLVGAGGDRPPVVTDLPPETLQARLDAALLAQPRTEILAATPETGLRTYVQRSRLMAYPDAITAKVTPEGAGSRLVIWSRSRFGVSDMGVNAARVENLLTTLNL</sequence>
<evidence type="ECO:0008006" key="3">
    <source>
        <dbReference type="Google" id="ProtNLM"/>
    </source>
</evidence>
<dbReference type="Pfam" id="PF07386">
    <property type="entry name" value="DUF1499"/>
    <property type="match status" value="1"/>
</dbReference>
<dbReference type="AlphaFoldDB" id="A0A0M7BFH4"/>
<proteinExistence type="predicted"/>
<dbReference type="InterPro" id="IPR006311">
    <property type="entry name" value="TAT_signal"/>
</dbReference>
<protein>
    <recommendedName>
        <fullName evidence="3">DUF1499 domain-containing protein</fullName>
    </recommendedName>
</protein>
<organism evidence="1 2">
    <name type="scientific">Jannaschia seosinensis</name>
    <dbReference type="NCBI Taxonomy" id="313367"/>
    <lineage>
        <taxon>Bacteria</taxon>
        <taxon>Pseudomonadati</taxon>
        <taxon>Pseudomonadota</taxon>
        <taxon>Alphaproteobacteria</taxon>
        <taxon>Rhodobacterales</taxon>
        <taxon>Roseobacteraceae</taxon>
        <taxon>Jannaschia</taxon>
    </lineage>
</organism>
<dbReference type="EMBL" id="CYPR01000186">
    <property type="protein sequence ID" value="CUH40066.1"/>
    <property type="molecule type" value="Genomic_DNA"/>
</dbReference>
<evidence type="ECO:0000313" key="1">
    <source>
        <dbReference type="EMBL" id="CUH40066.1"/>
    </source>
</evidence>
<reference evidence="1 2" key="1">
    <citation type="submission" date="2015-09" db="EMBL/GenBank/DDBJ databases">
        <authorList>
            <person name="Jackson K.R."/>
            <person name="Lunt B.L."/>
            <person name="Fisher J.N.B."/>
            <person name="Gardner A.V."/>
            <person name="Bailey M.E."/>
            <person name="Deus L.M."/>
            <person name="Earl A.S."/>
            <person name="Gibby P.D."/>
            <person name="Hartmann K.A."/>
            <person name="Liu J.E."/>
            <person name="Manci A.M."/>
            <person name="Nielsen D.A."/>
            <person name="Solomon M.B."/>
            <person name="Breakwell D.P."/>
            <person name="Burnett S.H."/>
            <person name="Grose J.H."/>
        </authorList>
    </citation>
    <scope>NUCLEOTIDE SEQUENCE [LARGE SCALE GENOMIC DNA]</scope>
    <source>
        <strain evidence="1 2">CECT 7799</strain>
    </source>
</reference>
<dbReference type="Proteomes" id="UP000049455">
    <property type="component" value="Unassembled WGS sequence"/>
</dbReference>
<dbReference type="PROSITE" id="PS51318">
    <property type="entry name" value="TAT"/>
    <property type="match status" value="1"/>
</dbReference>
<name>A0A0M7BFH4_9RHOB</name>